<proteinExistence type="predicted"/>
<dbReference type="PANTHER" id="PTHR47618:SF1">
    <property type="entry name" value="BIFUNCTIONAL OLIGORIBONUCLEASE AND PAP PHOSPHATASE NRNA"/>
    <property type="match status" value="1"/>
</dbReference>
<protein>
    <recommendedName>
        <fullName evidence="5">DDH domain-containing protein</fullName>
    </recommendedName>
</protein>
<dbReference type="GO" id="GO:0003676">
    <property type="term" value="F:nucleic acid binding"/>
    <property type="evidence" value="ECO:0007669"/>
    <property type="project" value="InterPro"/>
</dbReference>
<dbReference type="SUPFAM" id="SSF64182">
    <property type="entry name" value="DHH phosphoesterases"/>
    <property type="match status" value="1"/>
</dbReference>
<dbReference type="InterPro" id="IPR051319">
    <property type="entry name" value="Oligoribo/pAp-PDE_c-di-AMP_PDE"/>
</dbReference>
<dbReference type="Gene3D" id="3.90.1640.10">
    <property type="entry name" value="inorganic pyrophosphatase (n-terminal core)"/>
    <property type="match status" value="1"/>
</dbReference>
<dbReference type="Gene3D" id="3.10.310.30">
    <property type="match status" value="1"/>
</dbReference>
<sequence>MKLISEMINKFKQAFSAMQNAKNILLVTHNKPDGDALSSICAFIELFSVMEKKFTAYCYDEPYPQFGFLPHLEKIVSNREKINFSEFDCIISLDCGAPSRTMLKEELINRNKNQIAIEFDHHPKIEDYADIEIRIPESSSTAEIIYKFLTVNKIRFNKNFANCILTGILTDTGNFLYPSTTNETIEIASKMLVYGARFPVITENTYKNKTLSGMKIWGKAINNLKINKKYNFAYSVLTLNDLSESGATVDELEGISGLLSNLHGVNALMLLREEFPGKIKGSLRTANNNIDVSKLAIRLGGGGHPRASGFAFDGHIEETNNGWRII</sequence>
<dbReference type="InterPro" id="IPR003156">
    <property type="entry name" value="DHHA1_dom"/>
</dbReference>
<accession>A0A1F5TQY1</accession>
<dbReference type="Pfam" id="PF02272">
    <property type="entry name" value="DHHA1"/>
    <property type="match status" value="1"/>
</dbReference>
<organism evidence="3 4">
    <name type="scientific">Candidatus Falkowbacteria bacterium RIFOXYD2_FULL_34_120</name>
    <dbReference type="NCBI Taxonomy" id="1798007"/>
    <lineage>
        <taxon>Bacteria</taxon>
        <taxon>Candidatus Falkowiibacteriota</taxon>
    </lineage>
</organism>
<feature type="domain" description="DHHA1" evidence="2">
    <location>
        <begin position="231"/>
        <end position="313"/>
    </location>
</feature>
<evidence type="ECO:0000313" key="3">
    <source>
        <dbReference type="EMBL" id="OGF41366.1"/>
    </source>
</evidence>
<dbReference type="InterPro" id="IPR001667">
    <property type="entry name" value="DDH_dom"/>
</dbReference>
<dbReference type="Proteomes" id="UP000177579">
    <property type="component" value="Unassembled WGS sequence"/>
</dbReference>
<dbReference type="EMBL" id="MFGO01000010">
    <property type="protein sequence ID" value="OGF41366.1"/>
    <property type="molecule type" value="Genomic_DNA"/>
</dbReference>
<gene>
    <name evidence="3" type="ORF">A2531_07200</name>
</gene>
<evidence type="ECO:0000259" key="2">
    <source>
        <dbReference type="Pfam" id="PF02272"/>
    </source>
</evidence>
<name>A0A1F5TQY1_9BACT</name>
<reference evidence="3 4" key="1">
    <citation type="journal article" date="2016" name="Nat. Commun.">
        <title>Thousands of microbial genomes shed light on interconnected biogeochemical processes in an aquifer system.</title>
        <authorList>
            <person name="Anantharaman K."/>
            <person name="Brown C.T."/>
            <person name="Hug L.A."/>
            <person name="Sharon I."/>
            <person name="Castelle C.J."/>
            <person name="Probst A.J."/>
            <person name="Thomas B.C."/>
            <person name="Singh A."/>
            <person name="Wilkins M.J."/>
            <person name="Karaoz U."/>
            <person name="Brodie E.L."/>
            <person name="Williams K.H."/>
            <person name="Hubbard S.S."/>
            <person name="Banfield J.F."/>
        </authorList>
    </citation>
    <scope>NUCLEOTIDE SEQUENCE [LARGE SCALE GENOMIC DNA]</scope>
</reference>
<evidence type="ECO:0008006" key="5">
    <source>
        <dbReference type="Google" id="ProtNLM"/>
    </source>
</evidence>
<comment type="caution">
    <text evidence="3">The sequence shown here is derived from an EMBL/GenBank/DDBJ whole genome shotgun (WGS) entry which is preliminary data.</text>
</comment>
<dbReference type="InterPro" id="IPR038763">
    <property type="entry name" value="DHH_sf"/>
</dbReference>
<dbReference type="AlphaFoldDB" id="A0A1F5TQY1"/>
<feature type="domain" description="DDH" evidence="1">
    <location>
        <begin position="23"/>
        <end position="168"/>
    </location>
</feature>
<evidence type="ECO:0000259" key="1">
    <source>
        <dbReference type="Pfam" id="PF01368"/>
    </source>
</evidence>
<dbReference type="Pfam" id="PF01368">
    <property type="entry name" value="DHH"/>
    <property type="match status" value="1"/>
</dbReference>
<dbReference type="PANTHER" id="PTHR47618">
    <property type="entry name" value="BIFUNCTIONAL OLIGORIBONUCLEASE AND PAP PHOSPHATASE NRNA"/>
    <property type="match status" value="1"/>
</dbReference>
<evidence type="ECO:0000313" key="4">
    <source>
        <dbReference type="Proteomes" id="UP000177579"/>
    </source>
</evidence>